<feature type="transmembrane region" description="Helical" evidence="1">
    <location>
        <begin position="955"/>
        <end position="979"/>
    </location>
</feature>
<dbReference type="CDD" id="cd00185">
    <property type="entry name" value="TNFRSF"/>
    <property type="match status" value="1"/>
</dbReference>
<feature type="chain" id="PRO_5041466115" description="Tyrosine-protein kinase ephrin type A/B receptor-like domain-containing protein" evidence="2">
    <location>
        <begin position="22"/>
        <end position="1108"/>
    </location>
</feature>
<feature type="transmembrane region" description="Helical" evidence="1">
    <location>
        <begin position="894"/>
        <end position="914"/>
    </location>
</feature>
<reference evidence="4" key="1">
    <citation type="submission" date="2023-08" db="EMBL/GenBank/DDBJ databases">
        <authorList>
            <person name="Chen Y."/>
            <person name="Shah S."/>
            <person name="Dougan E. K."/>
            <person name="Thang M."/>
            <person name="Chan C."/>
        </authorList>
    </citation>
    <scope>NUCLEOTIDE SEQUENCE</scope>
</reference>
<organism evidence="4 5">
    <name type="scientific">Effrenium voratum</name>
    <dbReference type="NCBI Taxonomy" id="2562239"/>
    <lineage>
        <taxon>Eukaryota</taxon>
        <taxon>Sar</taxon>
        <taxon>Alveolata</taxon>
        <taxon>Dinophyceae</taxon>
        <taxon>Suessiales</taxon>
        <taxon>Symbiodiniaceae</taxon>
        <taxon>Effrenium</taxon>
    </lineage>
</organism>
<feature type="transmembrane region" description="Helical" evidence="1">
    <location>
        <begin position="867"/>
        <end position="887"/>
    </location>
</feature>
<sequence length="1108" mass="120505">MRHAYYWPWIAAVTVLTGVAGELCLEDGVIEESRSYILDDLGATIPIGVLKGNWPSSDLLTDMLLLMVQEGLGFHAVVHPAVGASGLSSVYALGGCIDFDHPTHKRCQENETQVHVAVDAWIGSYAEAYRQFETDYPAISPVDLGSMGYAGEESMYISQPVLQAAYQAEGLALDYYKGYNRTYHNAKQYFDSISDIPVSELSPCNSTDFINPSRMGFYAEYSGDSGGVELQPDGTYIGVCPDGYWWLAPACRDNAAECIAVFTAGNGWKLQAMMQWTAAYGIPAAIGISADWASFVNHVRTVRSLFYWWVPDSTFIEMLPSQILFPRHSPIAWAKGDKSTGAAGVYVAKMASKNLQQKAQRVQEFVANINFELPEVQNLLLEFKRAGAGSARNVSCQWMKDNRDKWESWVPIDTACFEGFGLIDGQGAFLDNRTDAAGCGLCPAGRASEEVVDVTGRTFRCAQCPPGHFQSKTYSTSCERCPKGSYSNSYGNVECQYCGQGFYEEQEAQTSCTKCPASRTTQLLGAISLASCVCTESHIDDGGVCTFCGDGLSCPLGSTLSLLQSVNDTGAQLPHVLGGYHSDPAAPLQVYKCQDNFCPGGSPGTCKGGRQGLTCGDCPADHYWASNECTRCGAVMWAWILALVTVVVGIFRSYYLLTSSYTAKASVMGCTTASLGMMLALFQNLGVLSMVDVKWPDEVSNLLAFASIFTFNLDALGFSCLSHGNVYRYTGTALFFLVVVLALPATGVVTQLLLVMKKRGLAWEKFKTYSTTGQFLQVSFTTMANVGLMPFMCYKHPTGEESVLKYTEVLCGSGEHLVMQIVGSLVVLLAGLFFSGSCFAAWVAPSLSGRPSLAAIRFLVFRFRPDVWWFGVILLARGPLLSLPAVVATDMPALTLALMLGILLASLVLQVWFLPWKSPILNLVDAATVSSMVMLLAISLGLADTAGDVELLRACATIASSTMISIMVFMLLLSAVALVQRHAMGSQQEMWLLNLGRLPDANDLFTNLTHIAESISQDSRTKQMVSSLEKLSVYDLNVVMRAIDVLADDLEMEVSRGAYSSRISMSTRSFRASEVKFNTQANQAQHVPDKNNEKVALPTLDPAQVTWL</sequence>
<accession>A0AA36HT99</accession>
<keyword evidence="2" id="KW-0732">Signal</keyword>
<keyword evidence="1" id="KW-1133">Transmembrane helix</keyword>
<dbReference type="AlphaFoldDB" id="A0AA36HT99"/>
<evidence type="ECO:0000313" key="5">
    <source>
        <dbReference type="Proteomes" id="UP001178507"/>
    </source>
</evidence>
<dbReference type="SMART" id="SM01411">
    <property type="entry name" value="Ephrin_rec_like"/>
    <property type="match status" value="2"/>
</dbReference>
<feature type="transmembrane region" description="Helical" evidence="1">
    <location>
        <begin position="825"/>
        <end position="847"/>
    </location>
</feature>
<feature type="transmembrane region" description="Helical" evidence="1">
    <location>
        <begin position="702"/>
        <end position="721"/>
    </location>
</feature>
<keyword evidence="5" id="KW-1185">Reference proteome</keyword>
<feature type="transmembrane region" description="Helical" evidence="1">
    <location>
        <begin position="667"/>
        <end position="690"/>
    </location>
</feature>
<gene>
    <name evidence="4" type="ORF">EVOR1521_LOCUS3957</name>
</gene>
<feature type="transmembrane region" description="Helical" evidence="1">
    <location>
        <begin position="636"/>
        <end position="655"/>
    </location>
</feature>
<keyword evidence="1" id="KW-0472">Membrane</keyword>
<comment type="caution">
    <text evidence="4">The sequence shown here is derived from an EMBL/GenBank/DDBJ whole genome shotgun (WGS) entry which is preliminary data.</text>
</comment>
<feature type="domain" description="Tyrosine-protein kinase ephrin type A/B receptor-like" evidence="3">
    <location>
        <begin position="484"/>
        <end position="532"/>
    </location>
</feature>
<feature type="signal peptide" evidence="2">
    <location>
        <begin position="1"/>
        <end position="21"/>
    </location>
</feature>
<feature type="transmembrane region" description="Helical" evidence="1">
    <location>
        <begin position="920"/>
        <end position="943"/>
    </location>
</feature>
<dbReference type="EMBL" id="CAUJNA010000247">
    <property type="protein sequence ID" value="CAJ1374395.1"/>
    <property type="molecule type" value="Genomic_DNA"/>
</dbReference>
<dbReference type="Gene3D" id="2.10.50.10">
    <property type="entry name" value="Tumor Necrosis Factor Receptor, subunit A, domain 2"/>
    <property type="match status" value="1"/>
</dbReference>
<evidence type="ECO:0000259" key="3">
    <source>
        <dbReference type="Pfam" id="PF07699"/>
    </source>
</evidence>
<dbReference type="Pfam" id="PF07699">
    <property type="entry name" value="Ephrin_rec_like"/>
    <property type="match status" value="1"/>
</dbReference>
<name>A0AA36HT99_9DINO</name>
<keyword evidence="1" id="KW-0812">Transmembrane</keyword>
<evidence type="ECO:0000256" key="2">
    <source>
        <dbReference type="SAM" id="SignalP"/>
    </source>
</evidence>
<dbReference type="InterPro" id="IPR011641">
    <property type="entry name" value="Tyr-kin_ephrin_A/B_rcpt-like"/>
</dbReference>
<feature type="transmembrane region" description="Helical" evidence="1">
    <location>
        <begin position="733"/>
        <end position="755"/>
    </location>
</feature>
<dbReference type="PANTHER" id="PTHR46967:SF2">
    <property type="entry name" value="SUSHI, VON WILLEBRAND FACTOR TYPE A, EGF AND PENTRAXIN DOMAIN-CONTAINING PROTEIN 1-LIKE"/>
    <property type="match status" value="1"/>
</dbReference>
<protein>
    <recommendedName>
        <fullName evidence="3">Tyrosine-protein kinase ephrin type A/B receptor-like domain-containing protein</fullName>
    </recommendedName>
</protein>
<evidence type="ECO:0000313" key="4">
    <source>
        <dbReference type="EMBL" id="CAJ1374395.1"/>
    </source>
</evidence>
<dbReference type="Proteomes" id="UP001178507">
    <property type="component" value="Unassembled WGS sequence"/>
</dbReference>
<proteinExistence type="predicted"/>
<evidence type="ECO:0000256" key="1">
    <source>
        <dbReference type="SAM" id="Phobius"/>
    </source>
</evidence>
<dbReference type="PANTHER" id="PTHR46967">
    <property type="entry name" value="INSULIN-LIKE GROWTH FACTOR BINDING PROTEIN,N-TERMINAL"/>
    <property type="match status" value="1"/>
</dbReference>